<dbReference type="InterPro" id="IPR036291">
    <property type="entry name" value="NAD(P)-bd_dom_sf"/>
</dbReference>
<evidence type="ECO:0000259" key="1">
    <source>
        <dbReference type="Pfam" id="PF13460"/>
    </source>
</evidence>
<reference evidence="2" key="1">
    <citation type="submission" date="2012-02" db="EMBL/GenBank/DDBJ databases">
        <title>The complete genome of Solitalea canadensis DSM 3403.</title>
        <authorList>
            <consortium name="US DOE Joint Genome Institute (JGI-PGF)"/>
            <person name="Lucas S."/>
            <person name="Copeland A."/>
            <person name="Lapidus A."/>
            <person name="Glavina del Rio T."/>
            <person name="Dalin E."/>
            <person name="Tice H."/>
            <person name="Bruce D."/>
            <person name="Goodwin L."/>
            <person name="Pitluck S."/>
            <person name="Peters L."/>
            <person name="Ovchinnikova G."/>
            <person name="Lu M."/>
            <person name="Kyrpides N."/>
            <person name="Mavromatis K."/>
            <person name="Ivanova N."/>
            <person name="Brettin T."/>
            <person name="Detter J.C."/>
            <person name="Han C."/>
            <person name="Larimer F."/>
            <person name="Land M."/>
            <person name="Hauser L."/>
            <person name="Markowitz V."/>
            <person name="Cheng J.-F."/>
            <person name="Hugenholtz P."/>
            <person name="Woyke T."/>
            <person name="Wu D."/>
            <person name="Spring S."/>
            <person name="Schroeder M."/>
            <person name="Kopitz M."/>
            <person name="Brambilla E."/>
            <person name="Klenk H.-P."/>
            <person name="Eisen J.A."/>
        </authorList>
    </citation>
    <scope>NUCLEOTIDE SEQUENCE</scope>
    <source>
        <strain evidence="2">DSM 3403</strain>
    </source>
</reference>
<dbReference type="HOGENOM" id="CLU_025711_2_0_10"/>
<dbReference type="InterPro" id="IPR016040">
    <property type="entry name" value="NAD(P)-bd_dom"/>
</dbReference>
<dbReference type="eggNOG" id="COG2910">
    <property type="taxonomic scope" value="Bacteria"/>
</dbReference>
<dbReference type="PANTHER" id="PTHR43355:SF2">
    <property type="entry name" value="FLAVIN REDUCTASE (NADPH)"/>
    <property type="match status" value="1"/>
</dbReference>
<dbReference type="RefSeq" id="WP_014680868.1">
    <property type="nucleotide sequence ID" value="NC_017770.1"/>
</dbReference>
<dbReference type="Pfam" id="PF13460">
    <property type="entry name" value="NAD_binding_10"/>
    <property type="match status" value="1"/>
</dbReference>
<evidence type="ECO:0000313" key="2">
    <source>
        <dbReference type="EMBL" id="AFD07641.1"/>
    </source>
</evidence>
<dbReference type="SUPFAM" id="SSF51735">
    <property type="entry name" value="NAD(P)-binding Rossmann-fold domains"/>
    <property type="match status" value="1"/>
</dbReference>
<keyword evidence="3" id="KW-1185">Reference proteome</keyword>
<protein>
    <submittedName>
        <fullName evidence="2">Putative NADH-flavin reductase</fullName>
    </submittedName>
</protein>
<feature type="domain" description="NAD(P)-binding" evidence="1">
    <location>
        <begin position="7"/>
        <end position="192"/>
    </location>
</feature>
<dbReference type="KEGG" id="scn:Solca_2607"/>
<evidence type="ECO:0000313" key="3">
    <source>
        <dbReference type="Proteomes" id="UP000007590"/>
    </source>
</evidence>
<accession>H8KRR0</accession>
<dbReference type="GO" id="GO:0016646">
    <property type="term" value="F:oxidoreductase activity, acting on the CH-NH group of donors, NAD or NADP as acceptor"/>
    <property type="evidence" value="ECO:0007669"/>
    <property type="project" value="TreeGrafter"/>
</dbReference>
<dbReference type="PANTHER" id="PTHR43355">
    <property type="entry name" value="FLAVIN REDUCTASE (NADPH)"/>
    <property type="match status" value="1"/>
</dbReference>
<sequence>MKIIVFGATGRTGRKIVKQALERNYHVTGFARNPYNIHFQHPLLEIFMGDVLDAEKVKEAMQGHDVVLSALGIPDSQQRFQAYQNIISAMNAYEMKRIIAIGGMGVLMADEHTRVAHTPEFPEQYKEVSEAHFKVYEELKKSGLDFTFVCPPNIIENEKTGLYIVKTDHHPGKNSISTGDLADFMLNVINDETFFRTRIGICNS</sequence>
<organism evidence="2 3">
    <name type="scientific">Solitalea canadensis (strain ATCC 29591 / DSM 3403 / JCM 21819 / LMG 8368 / NBRC 15130 / NCIMB 12057 / USAM 9D)</name>
    <name type="common">Flexibacter canadensis</name>
    <dbReference type="NCBI Taxonomy" id="929556"/>
    <lineage>
        <taxon>Bacteria</taxon>
        <taxon>Pseudomonadati</taxon>
        <taxon>Bacteroidota</taxon>
        <taxon>Sphingobacteriia</taxon>
        <taxon>Sphingobacteriales</taxon>
        <taxon>Sphingobacteriaceae</taxon>
        <taxon>Solitalea</taxon>
    </lineage>
</organism>
<dbReference type="EMBL" id="CP003349">
    <property type="protein sequence ID" value="AFD07641.1"/>
    <property type="molecule type" value="Genomic_DNA"/>
</dbReference>
<dbReference type="STRING" id="929556.Solca_2607"/>
<dbReference type="InterPro" id="IPR051606">
    <property type="entry name" value="Polyketide_Oxido-like"/>
</dbReference>
<proteinExistence type="predicted"/>
<dbReference type="Gene3D" id="3.40.50.720">
    <property type="entry name" value="NAD(P)-binding Rossmann-like Domain"/>
    <property type="match status" value="1"/>
</dbReference>
<dbReference type="CDD" id="cd05244">
    <property type="entry name" value="BVR-B_like_SDR_a"/>
    <property type="match status" value="1"/>
</dbReference>
<dbReference type="AlphaFoldDB" id="H8KRR0"/>
<gene>
    <name evidence="2" type="ordered locus">Solca_2607</name>
</gene>
<name>H8KRR0_SOLCM</name>
<dbReference type="OrthoDB" id="9787486at2"/>
<dbReference type="Proteomes" id="UP000007590">
    <property type="component" value="Chromosome"/>
</dbReference>